<accession>A0A4Z1P9V7</accession>
<dbReference type="Gene3D" id="3.40.640.10">
    <property type="entry name" value="Type I PLP-dependent aspartate aminotransferase-like (Major domain)"/>
    <property type="match status" value="1"/>
</dbReference>
<dbReference type="InterPro" id="IPR015422">
    <property type="entry name" value="PyrdxlP-dep_Trfase_small"/>
</dbReference>
<organism evidence="2 3">
    <name type="scientific">Venturia nashicola</name>
    <dbReference type="NCBI Taxonomy" id="86259"/>
    <lineage>
        <taxon>Eukaryota</taxon>
        <taxon>Fungi</taxon>
        <taxon>Dikarya</taxon>
        <taxon>Ascomycota</taxon>
        <taxon>Pezizomycotina</taxon>
        <taxon>Dothideomycetes</taxon>
        <taxon>Pleosporomycetidae</taxon>
        <taxon>Venturiales</taxon>
        <taxon>Venturiaceae</taxon>
        <taxon>Venturia</taxon>
    </lineage>
</organism>
<proteinExistence type="predicted"/>
<dbReference type="InterPro" id="IPR000192">
    <property type="entry name" value="Aminotrans_V_dom"/>
</dbReference>
<keyword evidence="3" id="KW-1185">Reference proteome</keyword>
<name>A0A4Z1P9V7_9PEZI</name>
<evidence type="ECO:0000259" key="1">
    <source>
        <dbReference type="Pfam" id="PF00266"/>
    </source>
</evidence>
<dbReference type="PANTHER" id="PTHR43586">
    <property type="entry name" value="CYSTEINE DESULFURASE"/>
    <property type="match status" value="1"/>
</dbReference>
<sequence>MVMTLNIEDARSKFPSLKQKQVYFDNAGGSQTLGAVIESISEYLTNGQVQMGATYNVGVRSSGRVQNGREAGARYINAHTSETVIGPSTTQLLRNLASAIDWRPGDELILSKFDHETNIDPWTFIAERFGMTVRWWTCAPSSTPRMDIEDLNKLLSPKTRLVACTHASNILGTINDIKAIAETVHSVKGAMLMVDGVAYAPHRVIDVKHLGVDFYAFSWYKVYGPHIAMLYASTSAQKNLVSLGHYFNPTITLENKLGLAAASYELVQSIPSIVDYLIPIADAIPAHEEKLQKILLEFLNSRPDITIYGEKSSDPKVRVSTIAFSVDGWGTRELVETVEQQSDFGFRWGSFYSKRLSDEILQRPEEGVVRASFVHYNTAEEVKEFVKVLEKVLSSR</sequence>
<reference evidence="2 3" key="1">
    <citation type="submission" date="2019-04" db="EMBL/GenBank/DDBJ databases">
        <title>High contiguity whole genome sequence and gene annotation resource for two Venturia nashicola isolates.</title>
        <authorList>
            <person name="Prokchorchik M."/>
            <person name="Won K."/>
            <person name="Lee Y."/>
            <person name="Choi E.D."/>
            <person name="Segonzac C."/>
            <person name="Sohn K.H."/>
        </authorList>
    </citation>
    <scope>NUCLEOTIDE SEQUENCE [LARGE SCALE GENOMIC DNA]</scope>
    <source>
        <strain evidence="2 3">PRI2</strain>
    </source>
</reference>
<gene>
    <name evidence="2" type="ORF">E6O75_ATG06150</name>
</gene>
<dbReference type="Proteomes" id="UP000298493">
    <property type="component" value="Unassembled WGS sequence"/>
</dbReference>
<dbReference type="Pfam" id="PF00266">
    <property type="entry name" value="Aminotran_5"/>
    <property type="match status" value="1"/>
</dbReference>
<dbReference type="EMBL" id="SNSC02000013">
    <property type="protein sequence ID" value="TID19029.1"/>
    <property type="molecule type" value="Genomic_DNA"/>
</dbReference>
<protein>
    <submittedName>
        <fullName evidence="2">Cysteine desulfurase</fullName>
    </submittedName>
</protein>
<dbReference type="InterPro" id="IPR015424">
    <property type="entry name" value="PyrdxlP-dep_Trfase"/>
</dbReference>
<feature type="domain" description="Aminotransferase class V" evidence="1">
    <location>
        <begin position="22"/>
        <end position="385"/>
    </location>
</feature>
<dbReference type="PANTHER" id="PTHR43586:SF21">
    <property type="entry name" value="PYRIDOXAL PHOSPHATE (PLP)-DEPENDENT ASPARTATE AMINOTRANSFERASE SUPERFAMILY"/>
    <property type="match status" value="1"/>
</dbReference>
<dbReference type="AlphaFoldDB" id="A0A4Z1P9V7"/>
<dbReference type="InterPro" id="IPR015421">
    <property type="entry name" value="PyrdxlP-dep_Trfase_major"/>
</dbReference>
<comment type="caution">
    <text evidence="2">The sequence shown here is derived from an EMBL/GenBank/DDBJ whole genome shotgun (WGS) entry which is preliminary data.</text>
</comment>
<dbReference type="SUPFAM" id="SSF53383">
    <property type="entry name" value="PLP-dependent transferases"/>
    <property type="match status" value="1"/>
</dbReference>
<dbReference type="Gene3D" id="3.90.1150.10">
    <property type="entry name" value="Aspartate Aminotransferase, domain 1"/>
    <property type="match status" value="1"/>
</dbReference>
<evidence type="ECO:0000313" key="3">
    <source>
        <dbReference type="Proteomes" id="UP000298493"/>
    </source>
</evidence>
<evidence type="ECO:0000313" key="2">
    <source>
        <dbReference type="EMBL" id="TID19029.1"/>
    </source>
</evidence>
<dbReference type="STRING" id="86259.A0A4Z1P9V7"/>